<dbReference type="EMBL" id="CP036526">
    <property type="protein sequence ID" value="QDT09700.1"/>
    <property type="molecule type" value="Genomic_DNA"/>
</dbReference>
<feature type="region of interest" description="Disordered" evidence="1">
    <location>
        <begin position="1"/>
        <end position="65"/>
    </location>
</feature>
<dbReference type="PANTHER" id="PTHR42912:SF93">
    <property type="entry name" value="N6-ADENOSINE-METHYLTRANSFERASE TMT1A"/>
    <property type="match status" value="1"/>
</dbReference>
<evidence type="ECO:0000256" key="1">
    <source>
        <dbReference type="SAM" id="MobiDB-lite"/>
    </source>
</evidence>
<feature type="domain" description="Methyltransferase type 11" evidence="2">
    <location>
        <begin position="109"/>
        <end position="204"/>
    </location>
</feature>
<keyword evidence="3" id="KW-0489">Methyltransferase</keyword>
<feature type="compositionally biased region" description="Basic and acidic residues" evidence="1">
    <location>
        <begin position="28"/>
        <end position="38"/>
    </location>
</feature>
<reference evidence="3 4" key="1">
    <citation type="submission" date="2019-02" db="EMBL/GenBank/DDBJ databases">
        <title>Deep-cultivation of Planctomycetes and their phenomic and genomic characterization uncovers novel biology.</title>
        <authorList>
            <person name="Wiegand S."/>
            <person name="Jogler M."/>
            <person name="Boedeker C."/>
            <person name="Pinto D."/>
            <person name="Vollmers J."/>
            <person name="Rivas-Marin E."/>
            <person name="Kohn T."/>
            <person name="Peeters S.H."/>
            <person name="Heuer A."/>
            <person name="Rast P."/>
            <person name="Oberbeckmann S."/>
            <person name="Bunk B."/>
            <person name="Jeske O."/>
            <person name="Meyerdierks A."/>
            <person name="Storesund J.E."/>
            <person name="Kallscheuer N."/>
            <person name="Luecker S."/>
            <person name="Lage O.M."/>
            <person name="Pohl T."/>
            <person name="Merkel B.J."/>
            <person name="Hornburger P."/>
            <person name="Mueller R.-W."/>
            <person name="Bruemmer F."/>
            <person name="Labrenz M."/>
            <person name="Spormann A.M."/>
            <person name="Op den Camp H."/>
            <person name="Overmann J."/>
            <person name="Amann R."/>
            <person name="Jetten M.S.M."/>
            <person name="Mascher T."/>
            <person name="Medema M.H."/>
            <person name="Devos D.P."/>
            <person name="Kaster A.-K."/>
            <person name="Ovreas L."/>
            <person name="Rohde M."/>
            <person name="Galperin M.Y."/>
            <person name="Jogler C."/>
        </authorList>
    </citation>
    <scope>NUCLEOTIDE SEQUENCE [LARGE SCALE GENOMIC DNA]</scope>
    <source>
        <strain evidence="3 4">K23_9</strain>
    </source>
</reference>
<dbReference type="InterPro" id="IPR013216">
    <property type="entry name" value="Methyltransf_11"/>
</dbReference>
<dbReference type="RefSeq" id="WP_419189804.1">
    <property type="nucleotide sequence ID" value="NZ_CP036526.1"/>
</dbReference>
<keyword evidence="3" id="KW-0808">Transferase</keyword>
<dbReference type="PANTHER" id="PTHR42912">
    <property type="entry name" value="METHYLTRANSFERASE"/>
    <property type="match status" value="1"/>
</dbReference>
<organism evidence="3 4">
    <name type="scientific">Stieleria marina</name>
    <dbReference type="NCBI Taxonomy" id="1930275"/>
    <lineage>
        <taxon>Bacteria</taxon>
        <taxon>Pseudomonadati</taxon>
        <taxon>Planctomycetota</taxon>
        <taxon>Planctomycetia</taxon>
        <taxon>Pirellulales</taxon>
        <taxon>Pirellulaceae</taxon>
        <taxon>Stieleria</taxon>
    </lineage>
</organism>
<feature type="compositionally biased region" description="Polar residues" evidence="1">
    <location>
        <begin position="1"/>
        <end position="18"/>
    </location>
</feature>
<name>A0A517NRE6_9BACT</name>
<dbReference type="Gene3D" id="3.40.50.150">
    <property type="entry name" value="Vaccinia Virus protein VP39"/>
    <property type="match status" value="1"/>
</dbReference>
<dbReference type="GO" id="GO:0043770">
    <property type="term" value="F:demethylmenaquinone methyltransferase activity"/>
    <property type="evidence" value="ECO:0007669"/>
    <property type="project" value="UniProtKB-EC"/>
</dbReference>
<evidence type="ECO:0000313" key="3">
    <source>
        <dbReference type="EMBL" id="QDT09700.1"/>
    </source>
</evidence>
<dbReference type="CDD" id="cd02440">
    <property type="entry name" value="AdoMet_MTases"/>
    <property type="match status" value="1"/>
</dbReference>
<dbReference type="SUPFAM" id="SSF53335">
    <property type="entry name" value="S-adenosyl-L-methionine-dependent methyltransferases"/>
    <property type="match status" value="1"/>
</dbReference>
<dbReference type="Pfam" id="PF08241">
    <property type="entry name" value="Methyltransf_11"/>
    <property type="match status" value="1"/>
</dbReference>
<protein>
    <submittedName>
        <fullName evidence="3">Demethylmenaquinone methyltransferase</fullName>
        <ecNumber evidence="3">2.1.1.163</ecNumber>
    </submittedName>
</protein>
<dbReference type="EC" id="2.1.1.163" evidence="3"/>
<proteinExistence type="predicted"/>
<accession>A0A517NRE6</accession>
<gene>
    <name evidence="3" type="primary">ubiE_2</name>
    <name evidence="3" type="ORF">K239x_16500</name>
</gene>
<dbReference type="GO" id="GO:0008757">
    <property type="term" value="F:S-adenosylmethionine-dependent methyltransferase activity"/>
    <property type="evidence" value="ECO:0007669"/>
    <property type="project" value="InterPro"/>
</dbReference>
<sequence>MISDGNHTMEQECETGSVSKAPAHSGHSIRERKPERSAAKQQASKHQETKRTAKQSARSSDDETLHVPHASRLYHNLVPAYQAFWPAIARKRIAQGISSLGIQPNANVLEVGVGTGMSLQSYPKNIDITGVDLSESMLAEATQLIQDKHWDRINVLPMNAEKLEFDDSTFDVVTSFHTITVVSDPRKMMGEVVRVCKPGGQILIINHFRSDNPLIARVVDSAGNITKRLGWRTDLELSEVVREFPLVLDDRYKPNPLSLFTIMKATCTKSA</sequence>
<keyword evidence="4" id="KW-1185">Reference proteome</keyword>
<evidence type="ECO:0000259" key="2">
    <source>
        <dbReference type="Pfam" id="PF08241"/>
    </source>
</evidence>
<dbReference type="GO" id="GO:0032259">
    <property type="term" value="P:methylation"/>
    <property type="evidence" value="ECO:0007669"/>
    <property type="project" value="UniProtKB-KW"/>
</dbReference>
<dbReference type="Proteomes" id="UP000319817">
    <property type="component" value="Chromosome"/>
</dbReference>
<dbReference type="InterPro" id="IPR029063">
    <property type="entry name" value="SAM-dependent_MTases_sf"/>
</dbReference>
<dbReference type="AlphaFoldDB" id="A0A517NRE6"/>
<dbReference type="InterPro" id="IPR050508">
    <property type="entry name" value="Methyltransf_Superfamily"/>
</dbReference>
<evidence type="ECO:0000313" key="4">
    <source>
        <dbReference type="Proteomes" id="UP000319817"/>
    </source>
</evidence>